<feature type="domain" description="Glycosyltransferase subfamily 4-like N-terminal" evidence="2">
    <location>
        <begin position="19"/>
        <end position="202"/>
    </location>
</feature>
<dbReference type="Pfam" id="PF13439">
    <property type="entry name" value="Glyco_transf_4"/>
    <property type="match status" value="1"/>
</dbReference>
<evidence type="ECO:0000259" key="1">
    <source>
        <dbReference type="Pfam" id="PF00534"/>
    </source>
</evidence>
<dbReference type="EMBL" id="JACHOC010000008">
    <property type="protein sequence ID" value="MBB4624026.1"/>
    <property type="molecule type" value="Genomic_DNA"/>
</dbReference>
<dbReference type="CDD" id="cd03794">
    <property type="entry name" value="GT4_WbuB-like"/>
    <property type="match status" value="1"/>
</dbReference>
<accession>A0ABR6KRG9</accession>
<dbReference type="InterPro" id="IPR001296">
    <property type="entry name" value="Glyco_trans_1"/>
</dbReference>
<evidence type="ECO:0000259" key="2">
    <source>
        <dbReference type="Pfam" id="PF13439"/>
    </source>
</evidence>
<protein>
    <recommendedName>
        <fullName evidence="5">Glycosyltransferase WbuB</fullName>
    </recommendedName>
</protein>
<feature type="domain" description="Glycosyl transferase family 1" evidence="1">
    <location>
        <begin position="221"/>
        <end position="381"/>
    </location>
</feature>
<dbReference type="PANTHER" id="PTHR45947:SF3">
    <property type="entry name" value="SULFOQUINOVOSYL TRANSFERASE SQD2"/>
    <property type="match status" value="1"/>
</dbReference>
<proteinExistence type="predicted"/>
<organism evidence="3 4">
    <name type="scientific">Parabacteroides faecis</name>
    <dbReference type="NCBI Taxonomy" id="1217282"/>
    <lineage>
        <taxon>Bacteria</taxon>
        <taxon>Pseudomonadati</taxon>
        <taxon>Bacteroidota</taxon>
        <taxon>Bacteroidia</taxon>
        <taxon>Bacteroidales</taxon>
        <taxon>Tannerellaceae</taxon>
        <taxon>Parabacteroides</taxon>
    </lineage>
</organism>
<gene>
    <name evidence="3" type="ORF">GGQ57_003950</name>
</gene>
<reference evidence="3 4" key="1">
    <citation type="submission" date="2020-08" db="EMBL/GenBank/DDBJ databases">
        <title>Genomic Encyclopedia of Type Strains, Phase IV (KMG-IV): sequencing the most valuable type-strain genomes for metagenomic binning, comparative biology and taxonomic classification.</title>
        <authorList>
            <person name="Goeker M."/>
        </authorList>
    </citation>
    <scope>NUCLEOTIDE SEQUENCE [LARGE SCALE GENOMIC DNA]</scope>
    <source>
        <strain evidence="3 4">DSM 102983</strain>
    </source>
</reference>
<dbReference type="Pfam" id="PF00534">
    <property type="entry name" value="Glycos_transf_1"/>
    <property type="match status" value="1"/>
</dbReference>
<evidence type="ECO:0008006" key="5">
    <source>
        <dbReference type="Google" id="ProtNLM"/>
    </source>
</evidence>
<dbReference type="SUPFAM" id="SSF53756">
    <property type="entry name" value="UDP-Glycosyltransferase/glycogen phosphorylase"/>
    <property type="match status" value="1"/>
</dbReference>
<dbReference type="InterPro" id="IPR050194">
    <property type="entry name" value="Glycosyltransferase_grp1"/>
</dbReference>
<comment type="caution">
    <text evidence="3">The sequence shown here is derived from an EMBL/GenBank/DDBJ whole genome shotgun (WGS) entry which is preliminary data.</text>
</comment>
<dbReference type="Proteomes" id="UP000533637">
    <property type="component" value="Unassembled WGS sequence"/>
</dbReference>
<dbReference type="PANTHER" id="PTHR45947">
    <property type="entry name" value="SULFOQUINOVOSYL TRANSFERASE SQD2"/>
    <property type="match status" value="1"/>
</dbReference>
<dbReference type="Gene3D" id="3.40.50.2000">
    <property type="entry name" value="Glycogen Phosphorylase B"/>
    <property type="match status" value="2"/>
</dbReference>
<keyword evidence="4" id="KW-1185">Reference proteome</keyword>
<evidence type="ECO:0000313" key="3">
    <source>
        <dbReference type="EMBL" id="MBB4624026.1"/>
    </source>
</evidence>
<dbReference type="RefSeq" id="WP_183671846.1">
    <property type="nucleotide sequence ID" value="NZ_BMPB01000011.1"/>
</dbReference>
<name>A0ABR6KRG9_9BACT</name>
<evidence type="ECO:0000313" key="4">
    <source>
        <dbReference type="Proteomes" id="UP000533637"/>
    </source>
</evidence>
<sequence>MKILFLTDNFPPEVNAPATRTFEHCRQWVLDGIDVTVITCFPNFPQGKVYRGYKNKFCQSEIIDGIHIIRVWTYITANKGFVKRTLDYISFSVSAFITGLFQKTDLIIATSPQFFTALAGRTLSFWKGKPWIMEVRDLWPESIKTVGAMNDNILIRYFEWQEKRCYHSAQKIIVVTDSFKQKLVERGIDSSKIEVVKNGVNRSLFVPEVKDLQLLNELGLQNKKIIGYIGTHGMAHKLDFILQCAKKMEGKNNYHFIFLGDGAEKRNLLDLKEKMNLKNVTMLDSVFKLEVKRYISILDIALINLRKSELFTTVIPSKIFENAGMEIPILMGVNGEAREIIESYHAGLCFEPESEIDFCEKLDLLLTDKNLYNECKEGCRKLSLDFDRNLLANKMLQIITKINGEK</sequence>
<dbReference type="InterPro" id="IPR028098">
    <property type="entry name" value="Glyco_trans_4-like_N"/>
</dbReference>